<organism evidence="1 2">
    <name type="scientific">Escherichia coli 4.0967</name>
    <dbReference type="NCBI Taxonomy" id="869687"/>
    <lineage>
        <taxon>Bacteria</taxon>
        <taxon>Pseudomonadati</taxon>
        <taxon>Pseudomonadota</taxon>
        <taxon>Gammaproteobacteria</taxon>
        <taxon>Enterobacterales</taxon>
        <taxon>Enterobacteriaceae</taxon>
        <taxon>Escherichia</taxon>
    </lineage>
</organism>
<dbReference type="AntiFam" id="ANF00057">
    <property type="entry name" value="Translation of E. coli type CRISPR repeat"/>
</dbReference>
<gene>
    <name evidence="1" type="ORF">EC40967_2874</name>
</gene>
<name>A0AAN3V4R1_ECOLX</name>
<dbReference type="EMBL" id="AFAA02000027">
    <property type="protein sequence ID" value="EII34630.1"/>
    <property type="molecule type" value="Genomic_DNA"/>
</dbReference>
<evidence type="ECO:0000313" key="1">
    <source>
        <dbReference type="EMBL" id="EII34630.1"/>
    </source>
</evidence>
<protein>
    <submittedName>
        <fullName evidence="1">Uncharacterized protein</fullName>
    </submittedName>
</protein>
<accession>A0AAN3V4R1</accession>
<comment type="caution">
    <text evidence="1">The sequence shown here is derived from an EMBL/GenBank/DDBJ whole genome shotgun (WGS) entry which is preliminary data.</text>
</comment>
<sequence length="47" mass="5215">MAIRVDHLVVGLSPLARGTPKYYELRQAMERFIPAGAGNTLSIHNCF</sequence>
<dbReference type="Proteomes" id="UP000003866">
    <property type="component" value="Unassembled WGS sequence"/>
</dbReference>
<proteinExistence type="predicted"/>
<evidence type="ECO:0000313" key="2">
    <source>
        <dbReference type="Proteomes" id="UP000003866"/>
    </source>
</evidence>
<dbReference type="AlphaFoldDB" id="A0AAN3V4R1"/>
<dbReference type="AntiFam" id="ANF00006">
    <property type="entry name" value="Translation of CRISPR region"/>
</dbReference>
<reference evidence="1 2" key="1">
    <citation type="submission" date="2011-12" db="EMBL/GenBank/DDBJ databases">
        <authorList>
            <person name="Brinkac L."/>
            <person name="Radune D."/>
            <person name="Sanka R."/>
            <person name="Selengut J."/>
            <person name="DebRoy C."/>
            <person name="Feng P."/>
            <person name="Fratamico P.M."/>
            <person name="Kapur V."/>
            <person name="Kariyawasam S."/>
            <person name="Losada L."/>
            <person name="Nierman W.C."/>
            <person name="Nelson K."/>
        </authorList>
    </citation>
    <scope>NUCLEOTIDE SEQUENCE [LARGE SCALE GENOMIC DNA]</scope>
    <source>
        <strain evidence="1 2">4.0967</strain>
    </source>
</reference>